<evidence type="ECO:0008006" key="6">
    <source>
        <dbReference type="Google" id="ProtNLM"/>
    </source>
</evidence>
<dbReference type="PANTHER" id="PTHR46434">
    <property type="entry name" value="GENETIC INTERACTOR OF PROHIBITINS 3, MITOCHONDRIAL"/>
    <property type="match status" value="1"/>
</dbReference>
<sequence length="587" mass="63942">MLILARKLSPGRRRNHVLLLRHILSQSPPTVHPSPDKPYIKTPILHFPKPFSSQSQPSPSPLLSLQNRQLEEENDDDDGGESDSGSLGGPLCPGCGFHMQSSDPARPGFFSVPVPKSPFYHAPLTSLPDTQIPIPLKSGKLTLTLENNPNPNPPLDIVCARCHSLRHYGRVKNPSAEPLLPSFDFDRTVAPRILSPSGPRSVLLLVSDASDFHGSFPRSLSRLLHTSFLHNSDNWKHNKPANLPRPILVLTKLDVLPGSTDVSPESLVGWARARAHELGSAPLAGVHLVSAVKNWGVKGLVEHAAELAGSRGNVWAVGAQNAGKSTLLNAMGRCVAGKEGKLTEAPVPGTTLGIVKVDGVLGGKAKLFDTPGILHPYQITMRLNREEQRMVHVGKELRPRTYRIKAGHSVHIGGLMRVDIEESSVDSIYLTVWASTLLPLHMGRTENASKIMQEHFGRQLQPPIGEDRVAKLGKWERKKFKVSGNSWDASSVDIAVAGLGWVAVGLKGEAVLGVWTYDGVDVVSRSSLIPERARFFEEAGFTVSRIVSQADSIHNKSKHERKEKQHRDKEVNSANISSAALEADMIS</sequence>
<feature type="region of interest" description="Disordered" evidence="1">
    <location>
        <begin position="26"/>
        <end position="95"/>
    </location>
</feature>
<feature type="domain" description="G" evidence="2">
    <location>
        <begin position="314"/>
        <end position="385"/>
    </location>
</feature>
<dbReference type="EMBL" id="JANAVB010030220">
    <property type="protein sequence ID" value="KAJ6813702.1"/>
    <property type="molecule type" value="Genomic_DNA"/>
</dbReference>
<dbReference type="GO" id="GO:0005739">
    <property type="term" value="C:mitochondrion"/>
    <property type="evidence" value="ECO:0007669"/>
    <property type="project" value="TreeGrafter"/>
</dbReference>
<evidence type="ECO:0000259" key="3">
    <source>
        <dbReference type="Pfam" id="PF21516"/>
    </source>
</evidence>
<feature type="region of interest" description="Disordered" evidence="1">
    <location>
        <begin position="552"/>
        <end position="573"/>
    </location>
</feature>
<comment type="caution">
    <text evidence="4">The sequence shown here is derived from an EMBL/GenBank/DDBJ whole genome shotgun (WGS) entry which is preliminary data.</text>
</comment>
<dbReference type="AlphaFoldDB" id="A0AAX6FBG6"/>
<dbReference type="InterPro" id="IPR006073">
    <property type="entry name" value="GTP-bd"/>
</dbReference>
<dbReference type="Proteomes" id="UP001140949">
    <property type="component" value="Unassembled WGS sequence"/>
</dbReference>
<keyword evidence="5" id="KW-1185">Reference proteome</keyword>
<dbReference type="CDD" id="cd01855">
    <property type="entry name" value="YqeH"/>
    <property type="match status" value="1"/>
</dbReference>
<dbReference type="PANTHER" id="PTHR46434:SF1">
    <property type="entry name" value="GENETIC INTERACTOR OF PROHIBITINS 3, MITOCHONDRIAL"/>
    <property type="match status" value="1"/>
</dbReference>
<feature type="compositionally biased region" description="Acidic residues" evidence="1">
    <location>
        <begin position="72"/>
        <end position="81"/>
    </location>
</feature>
<feature type="compositionally biased region" description="Low complexity" evidence="1">
    <location>
        <begin position="52"/>
        <end position="66"/>
    </location>
</feature>
<dbReference type="Pfam" id="PF21516">
    <property type="entry name" value="YqeH-like_C"/>
    <property type="match status" value="1"/>
</dbReference>
<dbReference type="InterPro" id="IPR050896">
    <property type="entry name" value="Mito_lipid_metab_GTPase"/>
</dbReference>
<dbReference type="Gene3D" id="3.40.50.300">
    <property type="entry name" value="P-loop containing nucleotide triphosphate hydrolases"/>
    <property type="match status" value="1"/>
</dbReference>
<feature type="compositionally biased region" description="Basic and acidic residues" evidence="1">
    <location>
        <begin position="560"/>
        <end position="571"/>
    </location>
</feature>
<proteinExistence type="predicted"/>
<feature type="domain" description="NOA1/YqeH-like C-terminal" evidence="3">
    <location>
        <begin position="430"/>
        <end position="528"/>
    </location>
</feature>
<evidence type="ECO:0000313" key="5">
    <source>
        <dbReference type="Proteomes" id="UP001140949"/>
    </source>
</evidence>
<organism evidence="4 5">
    <name type="scientific">Iris pallida</name>
    <name type="common">Sweet iris</name>
    <dbReference type="NCBI Taxonomy" id="29817"/>
    <lineage>
        <taxon>Eukaryota</taxon>
        <taxon>Viridiplantae</taxon>
        <taxon>Streptophyta</taxon>
        <taxon>Embryophyta</taxon>
        <taxon>Tracheophyta</taxon>
        <taxon>Spermatophyta</taxon>
        <taxon>Magnoliopsida</taxon>
        <taxon>Liliopsida</taxon>
        <taxon>Asparagales</taxon>
        <taxon>Iridaceae</taxon>
        <taxon>Iridoideae</taxon>
        <taxon>Irideae</taxon>
        <taxon>Iris</taxon>
    </lineage>
</organism>
<evidence type="ECO:0000259" key="2">
    <source>
        <dbReference type="Pfam" id="PF01926"/>
    </source>
</evidence>
<dbReference type="Pfam" id="PF01926">
    <property type="entry name" value="MMR_HSR1"/>
    <property type="match status" value="1"/>
</dbReference>
<feature type="compositionally biased region" description="Low complexity" evidence="1">
    <location>
        <begin position="83"/>
        <end position="95"/>
    </location>
</feature>
<dbReference type="InterPro" id="IPR027417">
    <property type="entry name" value="P-loop_NTPase"/>
</dbReference>
<evidence type="ECO:0000313" key="4">
    <source>
        <dbReference type="EMBL" id="KAJ6813702.1"/>
    </source>
</evidence>
<evidence type="ECO:0000256" key="1">
    <source>
        <dbReference type="SAM" id="MobiDB-lite"/>
    </source>
</evidence>
<gene>
    <name evidence="4" type="ORF">M6B38_142770</name>
</gene>
<reference evidence="4" key="2">
    <citation type="submission" date="2023-04" db="EMBL/GenBank/DDBJ databases">
        <authorList>
            <person name="Bruccoleri R.E."/>
            <person name="Oakeley E.J."/>
            <person name="Faust A.-M."/>
            <person name="Dessus-Babus S."/>
            <person name="Altorfer M."/>
            <person name="Burckhardt D."/>
            <person name="Oertli M."/>
            <person name="Naumann U."/>
            <person name="Petersen F."/>
            <person name="Wong J."/>
        </authorList>
    </citation>
    <scope>NUCLEOTIDE SEQUENCE</scope>
    <source>
        <strain evidence="4">GSM-AAB239-AS_SAM_17_03QT</strain>
        <tissue evidence="4">Leaf</tissue>
    </source>
</reference>
<protein>
    <recommendedName>
        <fullName evidence="6">G domain-containing protein</fullName>
    </recommendedName>
</protein>
<reference evidence="4" key="1">
    <citation type="journal article" date="2023" name="GigaByte">
        <title>Genome assembly of the bearded iris, Iris pallida Lam.</title>
        <authorList>
            <person name="Bruccoleri R.E."/>
            <person name="Oakeley E.J."/>
            <person name="Faust A.M.E."/>
            <person name="Altorfer M."/>
            <person name="Dessus-Babus S."/>
            <person name="Burckhardt D."/>
            <person name="Oertli M."/>
            <person name="Naumann U."/>
            <person name="Petersen F."/>
            <person name="Wong J."/>
        </authorList>
    </citation>
    <scope>NUCLEOTIDE SEQUENCE</scope>
    <source>
        <strain evidence="4">GSM-AAB239-AS_SAM_17_03QT</strain>
    </source>
</reference>
<dbReference type="InterPro" id="IPR048422">
    <property type="entry name" value="NOA1/YqeH-like_C"/>
</dbReference>
<name>A0AAX6FBG6_IRIPA</name>
<dbReference type="SUPFAM" id="SSF52540">
    <property type="entry name" value="P-loop containing nucleoside triphosphate hydrolases"/>
    <property type="match status" value="1"/>
</dbReference>
<dbReference type="GO" id="GO:0005525">
    <property type="term" value="F:GTP binding"/>
    <property type="evidence" value="ECO:0007669"/>
    <property type="project" value="InterPro"/>
</dbReference>
<accession>A0AAX6FBG6</accession>